<dbReference type="InterPro" id="IPR018378">
    <property type="entry name" value="C-type_lectin_CS"/>
</dbReference>
<dbReference type="PROSITE" id="PS50041">
    <property type="entry name" value="C_TYPE_LECTIN_2"/>
    <property type="match status" value="1"/>
</dbReference>
<proteinExistence type="predicted"/>
<evidence type="ECO:0000256" key="1">
    <source>
        <dbReference type="ARBA" id="ARBA00023157"/>
    </source>
</evidence>
<dbReference type="OrthoDB" id="418245at2759"/>
<gene>
    <name evidence="3" type="ORF">AGOR_G00042620</name>
</gene>
<dbReference type="InterPro" id="IPR016186">
    <property type="entry name" value="C-type_lectin-like/link_sf"/>
</dbReference>
<dbReference type="InterPro" id="IPR050111">
    <property type="entry name" value="C-type_lectin/snaclec_domain"/>
</dbReference>
<feature type="domain" description="C-type lectin" evidence="2">
    <location>
        <begin position="74"/>
        <end position="192"/>
    </location>
</feature>
<dbReference type="SMART" id="SM00034">
    <property type="entry name" value="CLECT"/>
    <property type="match status" value="1"/>
</dbReference>
<dbReference type="AlphaFoldDB" id="A0A8T3E6I0"/>
<reference evidence="3" key="1">
    <citation type="submission" date="2021-01" db="EMBL/GenBank/DDBJ databases">
        <authorList>
            <person name="Zahm M."/>
            <person name="Roques C."/>
            <person name="Cabau C."/>
            <person name="Klopp C."/>
            <person name="Donnadieu C."/>
            <person name="Jouanno E."/>
            <person name="Lampietro C."/>
            <person name="Louis A."/>
            <person name="Herpin A."/>
            <person name="Echchiki A."/>
            <person name="Berthelot C."/>
            <person name="Parey E."/>
            <person name="Roest-Crollius H."/>
            <person name="Braasch I."/>
            <person name="Postlethwait J."/>
            <person name="Bobe J."/>
            <person name="Montfort J."/>
            <person name="Bouchez O."/>
            <person name="Begum T."/>
            <person name="Mejri S."/>
            <person name="Adams A."/>
            <person name="Chen W.-J."/>
            <person name="Guiguen Y."/>
        </authorList>
    </citation>
    <scope>NUCLEOTIDE SEQUENCE</scope>
    <source>
        <tissue evidence="3">Blood</tissue>
    </source>
</reference>
<protein>
    <recommendedName>
        <fullName evidence="2">C-type lectin domain-containing protein</fullName>
    </recommendedName>
</protein>
<evidence type="ECO:0000313" key="4">
    <source>
        <dbReference type="Proteomes" id="UP000829720"/>
    </source>
</evidence>
<dbReference type="SUPFAM" id="SSF56436">
    <property type="entry name" value="C-type lectin-like"/>
    <property type="match status" value="1"/>
</dbReference>
<dbReference type="PANTHER" id="PTHR22803">
    <property type="entry name" value="MANNOSE, PHOSPHOLIPASE, LECTIN RECEPTOR RELATED"/>
    <property type="match status" value="1"/>
</dbReference>
<dbReference type="PROSITE" id="PS00615">
    <property type="entry name" value="C_TYPE_LECTIN_1"/>
    <property type="match status" value="1"/>
</dbReference>
<sequence>MTLHQKTWNTLFSHRKRRAAQEISYSSNSCLIKRAIMVSFTLSALFCAAVLSSIALGTDAEVCQCMCPAGWTHFGGRCFKYVDAKTDWASAEVHCVNEGGNLASVHSEEEYNFIRQLVNTHAGEKVRFWMGLTDSQKEGTWLWSDGSKVGYTKWNPGEPNNANGEDCGEGNYANSEGWNDIACKNTFASVCVKTM</sequence>
<keyword evidence="4" id="KW-1185">Reference proteome</keyword>
<evidence type="ECO:0000259" key="2">
    <source>
        <dbReference type="PROSITE" id="PS50041"/>
    </source>
</evidence>
<evidence type="ECO:0000313" key="3">
    <source>
        <dbReference type="EMBL" id="KAI1902235.1"/>
    </source>
</evidence>
<dbReference type="InterPro" id="IPR016187">
    <property type="entry name" value="CTDL_fold"/>
</dbReference>
<dbReference type="EMBL" id="JAERUA010000003">
    <property type="protein sequence ID" value="KAI1902235.1"/>
    <property type="molecule type" value="Genomic_DNA"/>
</dbReference>
<accession>A0A8T3E6I0</accession>
<dbReference type="InterPro" id="IPR001304">
    <property type="entry name" value="C-type_lectin-like"/>
</dbReference>
<dbReference type="PRINTS" id="PR00356">
    <property type="entry name" value="ANTIFREEZEII"/>
</dbReference>
<dbReference type="Pfam" id="PF00059">
    <property type="entry name" value="Lectin_C"/>
    <property type="match status" value="1"/>
</dbReference>
<dbReference type="Proteomes" id="UP000829720">
    <property type="component" value="Unassembled WGS sequence"/>
</dbReference>
<keyword evidence="1" id="KW-1015">Disulfide bond</keyword>
<dbReference type="InterPro" id="IPR002353">
    <property type="entry name" value="AntifreezeII"/>
</dbReference>
<comment type="caution">
    <text evidence="3">The sequence shown here is derived from an EMBL/GenBank/DDBJ whole genome shotgun (WGS) entry which is preliminary data.</text>
</comment>
<name>A0A8T3E6I0_9TELE</name>
<organism evidence="3 4">
    <name type="scientific">Albula goreensis</name>
    <dbReference type="NCBI Taxonomy" id="1534307"/>
    <lineage>
        <taxon>Eukaryota</taxon>
        <taxon>Metazoa</taxon>
        <taxon>Chordata</taxon>
        <taxon>Craniata</taxon>
        <taxon>Vertebrata</taxon>
        <taxon>Euteleostomi</taxon>
        <taxon>Actinopterygii</taxon>
        <taxon>Neopterygii</taxon>
        <taxon>Teleostei</taxon>
        <taxon>Albuliformes</taxon>
        <taxon>Albulidae</taxon>
        <taxon>Albula</taxon>
    </lineage>
</organism>
<dbReference type="Gene3D" id="3.10.100.10">
    <property type="entry name" value="Mannose-Binding Protein A, subunit A"/>
    <property type="match status" value="1"/>
</dbReference>